<evidence type="ECO:0000256" key="3">
    <source>
        <dbReference type="ARBA" id="ARBA00022692"/>
    </source>
</evidence>
<feature type="transmembrane region" description="Helical" evidence="6">
    <location>
        <begin position="464"/>
        <end position="484"/>
    </location>
</feature>
<keyword evidence="5 6" id="KW-0472">Membrane</keyword>
<feature type="transmembrane region" description="Helical" evidence="6">
    <location>
        <begin position="787"/>
        <end position="809"/>
    </location>
</feature>
<feature type="transmembrane region" description="Helical" evidence="6">
    <location>
        <begin position="264"/>
        <end position="283"/>
    </location>
</feature>
<proteinExistence type="predicted"/>
<evidence type="ECO:0000313" key="8">
    <source>
        <dbReference type="EMBL" id="MPM24025.1"/>
    </source>
</evidence>
<comment type="caution">
    <text evidence="8">The sequence shown here is derived from an EMBL/GenBank/DDBJ whole genome shotgun (WGS) entry which is preliminary data.</text>
</comment>
<feature type="transmembrane region" description="Helical" evidence="6">
    <location>
        <begin position="869"/>
        <end position="890"/>
    </location>
</feature>
<dbReference type="InterPro" id="IPR050586">
    <property type="entry name" value="CPA3_Na-H_Antiporter_D"/>
</dbReference>
<evidence type="ECO:0000256" key="2">
    <source>
        <dbReference type="ARBA" id="ARBA00022475"/>
    </source>
</evidence>
<feature type="transmembrane region" description="Helical" evidence="6">
    <location>
        <begin position="237"/>
        <end position="258"/>
    </location>
</feature>
<feature type="transmembrane region" description="Helical" evidence="6">
    <location>
        <begin position="72"/>
        <end position="97"/>
    </location>
</feature>
<feature type="transmembrane region" description="Helical" evidence="6">
    <location>
        <begin position="936"/>
        <end position="955"/>
    </location>
</feature>
<dbReference type="EC" id="1.6.5.11" evidence="8"/>
<feature type="transmembrane region" description="Helical" evidence="6">
    <location>
        <begin position="1031"/>
        <end position="1049"/>
    </location>
</feature>
<feature type="transmembrane region" description="Helical" evidence="6">
    <location>
        <begin position="539"/>
        <end position="555"/>
    </location>
</feature>
<keyword evidence="2" id="KW-1003">Cell membrane</keyword>
<feature type="transmembrane region" description="Helical" evidence="6">
    <location>
        <begin position="491"/>
        <end position="508"/>
    </location>
</feature>
<dbReference type="EMBL" id="VSSQ01004168">
    <property type="protein sequence ID" value="MPM24025.1"/>
    <property type="molecule type" value="Genomic_DNA"/>
</dbReference>
<feature type="transmembrane region" description="Helical" evidence="6">
    <location>
        <begin position="109"/>
        <end position="126"/>
    </location>
</feature>
<accession>A0A644Y651</accession>
<feature type="transmembrane region" description="Helical" evidence="6">
    <location>
        <begin position="514"/>
        <end position="532"/>
    </location>
</feature>
<dbReference type="PANTHER" id="PTHR42703">
    <property type="entry name" value="NADH DEHYDROGENASE"/>
    <property type="match status" value="1"/>
</dbReference>
<feature type="transmembrane region" description="Helical" evidence="6">
    <location>
        <begin position="561"/>
        <end position="579"/>
    </location>
</feature>
<keyword evidence="3 6" id="KW-0812">Transmembrane</keyword>
<dbReference type="GO" id="GO:0005886">
    <property type="term" value="C:plasma membrane"/>
    <property type="evidence" value="ECO:0007669"/>
    <property type="project" value="UniProtKB-SubCell"/>
</dbReference>
<evidence type="ECO:0000256" key="6">
    <source>
        <dbReference type="SAM" id="Phobius"/>
    </source>
</evidence>
<dbReference type="AlphaFoldDB" id="A0A644Y651"/>
<organism evidence="8">
    <name type="scientific">bioreactor metagenome</name>
    <dbReference type="NCBI Taxonomy" id="1076179"/>
    <lineage>
        <taxon>unclassified sequences</taxon>
        <taxon>metagenomes</taxon>
        <taxon>ecological metagenomes</taxon>
    </lineage>
</organism>
<feature type="transmembrane region" description="Helical" evidence="6">
    <location>
        <begin position="6"/>
        <end position="25"/>
    </location>
</feature>
<feature type="transmembrane region" description="Helical" evidence="6">
    <location>
        <begin position="632"/>
        <end position="651"/>
    </location>
</feature>
<feature type="domain" description="NADH:quinone oxidoreductase/Mrp antiporter transmembrane" evidence="7">
    <location>
        <begin position="128"/>
        <end position="407"/>
    </location>
</feature>
<reference evidence="8" key="1">
    <citation type="submission" date="2019-08" db="EMBL/GenBank/DDBJ databases">
        <authorList>
            <person name="Kucharzyk K."/>
            <person name="Murdoch R.W."/>
            <person name="Higgins S."/>
            <person name="Loffler F."/>
        </authorList>
    </citation>
    <scope>NUCLEOTIDE SEQUENCE</scope>
</reference>
<feature type="transmembrane region" description="Helical" evidence="6">
    <location>
        <begin position="696"/>
        <end position="715"/>
    </location>
</feature>
<feature type="transmembrane region" description="Helical" evidence="6">
    <location>
        <begin position="162"/>
        <end position="182"/>
    </location>
</feature>
<feature type="domain" description="NADH:quinone oxidoreductase/Mrp antiporter transmembrane" evidence="7">
    <location>
        <begin position="557"/>
        <end position="831"/>
    </location>
</feature>
<evidence type="ECO:0000256" key="4">
    <source>
        <dbReference type="ARBA" id="ARBA00022989"/>
    </source>
</evidence>
<feature type="transmembrane region" description="Helical" evidence="6">
    <location>
        <begin position="32"/>
        <end position="52"/>
    </location>
</feature>
<feature type="transmembrane region" description="Helical" evidence="6">
    <location>
        <begin position="194"/>
        <end position="216"/>
    </location>
</feature>
<feature type="transmembrane region" description="Helical" evidence="6">
    <location>
        <begin position="320"/>
        <end position="340"/>
    </location>
</feature>
<name>A0A644Y651_9ZZZZ</name>
<feature type="transmembrane region" description="Helical" evidence="6">
    <location>
        <begin position="398"/>
        <end position="419"/>
    </location>
</feature>
<feature type="transmembrane region" description="Helical" evidence="6">
    <location>
        <begin position="748"/>
        <end position="766"/>
    </location>
</feature>
<feature type="transmembrane region" description="Helical" evidence="6">
    <location>
        <begin position="295"/>
        <end position="314"/>
    </location>
</feature>
<evidence type="ECO:0000256" key="1">
    <source>
        <dbReference type="ARBA" id="ARBA00004651"/>
    </source>
</evidence>
<evidence type="ECO:0000256" key="5">
    <source>
        <dbReference type="ARBA" id="ARBA00023136"/>
    </source>
</evidence>
<keyword evidence="8" id="KW-0560">Oxidoreductase</keyword>
<dbReference type="PANTHER" id="PTHR42703:SF1">
    <property type="entry name" value="NA(+)_H(+) ANTIPORTER SUBUNIT D1"/>
    <property type="match status" value="1"/>
</dbReference>
<gene>
    <name evidence="8" type="primary">ndhB_22</name>
    <name evidence="8" type="ORF">SDC9_70502</name>
</gene>
<feature type="transmembrane region" description="Helical" evidence="6">
    <location>
        <begin position="591"/>
        <end position="612"/>
    </location>
</feature>
<protein>
    <submittedName>
        <fullName evidence="8">NAD(P)H-quinone oxidoreductase subunit 2, chloroplastic</fullName>
        <ecNumber evidence="8">1.6.5.11</ecNumber>
    </submittedName>
</protein>
<dbReference type="GO" id="GO:0016491">
    <property type="term" value="F:oxidoreductase activity"/>
    <property type="evidence" value="ECO:0007669"/>
    <property type="project" value="UniProtKB-KW"/>
</dbReference>
<dbReference type="Pfam" id="PF00361">
    <property type="entry name" value="Proton_antipo_M"/>
    <property type="match status" value="2"/>
</dbReference>
<feature type="transmembrane region" description="Helical" evidence="6">
    <location>
        <begin position="724"/>
        <end position="742"/>
    </location>
</feature>
<keyword evidence="4 6" id="KW-1133">Transmembrane helix</keyword>
<feature type="transmembrane region" description="Helical" evidence="6">
    <location>
        <begin position="829"/>
        <end position="848"/>
    </location>
</feature>
<feature type="transmembrane region" description="Helical" evidence="6">
    <location>
        <begin position="663"/>
        <end position="684"/>
    </location>
</feature>
<feature type="transmembrane region" description="Helical" evidence="6">
    <location>
        <begin position="440"/>
        <end position="458"/>
    </location>
</feature>
<dbReference type="InterPro" id="IPR001750">
    <property type="entry name" value="ND/Mrp_TM"/>
</dbReference>
<sequence length="1050" mass="114527">MVSPYYILTIGLGLAFLLGLSGQRLRLVSTGLIATAMAVFTGISLSWIAAFFSGNGATTQFFSAGFQPPFSIALQVGFHEAVITFLINLLGLMSVIYMAKGISDRSAKLGPVLLIIFMGLNMLVLTRDIFNVFVFLEITSIALAGLILFEQKEHSASAGFKYLLASSLISSLYLLGVVLVYFSTGSLYADDLGIIAQSAAPAASVAAFLMIIAVVLELKPFPANGWALDVYQGTHPATAAIISGGVATALLFVLNKILPAADPWVMQMISVIGLVTFLGSNWLGISQKDVSRMLGYSSVGQIGLVMSVIGAQNYLGDQYILIAFGLLLTHLLAKAGLFWITGLVKDSKPESLAVIRNRPLLLVVFGILLFALAGFPPFPGFFAKWELIMSLGSLEAWGWMAMILLGSLFEMVYLIRWFGTVVKADLPEGEKKPAVSISSWIPLVLFATALLVAGWYSAGLTSVAFSINYIPLLAIVVLFALDFLPAWVKNTLLMGAIAYYGYLVLPALDSFALVFGAIFIAGALITLIYGYYFKGRRPGFYPLVAMMFAGLMLLIQAKDLLSFFFAWELMTAGSYFLILRGKHSQPHAFSYMLFSFGGALLLLGGFSIAHFVTGSWDFSALDMTGPLSPLVFIMLTIGFLTKTAAIGLHIWLPGAHSEAESDVSPMVSGILLKAGVYGLIVLFLHMGHQFVLGIDLMWILSWVAVITAVGGYLLASMQEDMKRLLAYSSVGQLGVILFGLTLMSNLGWLLAISGSITHFLNKTMLFQAVGGVYSRTHDRMMYRMGGLIFRMPLTFIVVLIGIISMSGVPPLAGFAGKWLAFNAVLEKGYYLQGAGMVLAGAVAFLYLFRLIHAPFLGQLKDNLRKVKEANFWMLVPQFIIIIIIMILSAYPGTLLRPVGQALTEYFPDGALQWKDSALQFGARTAISSYGYWNGTYVMIVTIAVFATLLGIQLLIQRRNKKVGQFNIVYSAERPSTPETTHAAYNFYAHYQKAVGFLITPWATRFWNAVADFVQSVALQVRRIYTGNGQAYLIHIVLFTLICFFLYNGGF</sequence>
<feature type="transmembrane region" description="Helical" evidence="6">
    <location>
        <begin position="360"/>
        <end position="378"/>
    </location>
</feature>
<evidence type="ECO:0000259" key="7">
    <source>
        <dbReference type="Pfam" id="PF00361"/>
    </source>
</evidence>
<comment type="subcellular location">
    <subcellularLocation>
        <location evidence="1">Cell membrane</location>
        <topology evidence="1">Multi-pass membrane protein</topology>
    </subcellularLocation>
</comment>
<feature type="transmembrane region" description="Helical" evidence="6">
    <location>
        <begin position="132"/>
        <end position="150"/>
    </location>
</feature>